<feature type="domain" description="DUF6705" evidence="2">
    <location>
        <begin position="1"/>
        <end position="204"/>
    </location>
</feature>
<keyword evidence="4" id="KW-1185">Reference proteome</keyword>
<proteinExistence type="predicted"/>
<feature type="chain" id="PRO_5012251533" description="DUF6705 domain-containing protein" evidence="1">
    <location>
        <begin position="20"/>
        <end position="205"/>
    </location>
</feature>
<protein>
    <recommendedName>
        <fullName evidence="2">DUF6705 domain-containing protein</fullName>
    </recommendedName>
</protein>
<dbReference type="InterPro" id="IPR046551">
    <property type="entry name" value="DUF6705"/>
</dbReference>
<sequence>MKKKIFSILLIMISFIMQGQTVKPIEQYFDLIDQDNVYFKDVNNLFDKFLGEWEATNGLHYVKIKITKSIKVEQGLTNNYRRLMTKKRFFDIIHIDYTYIYNGTTIYNVTMPYPVLNGKILSSEIFGYIIINNNLTLDLFYNEVTNECNRDKTGNLKLTYINSVTPQLNWERTEKQILMPDSFCTGNQIDTSPYKIPANLTFIKL</sequence>
<keyword evidence="1" id="KW-0732">Signal</keyword>
<dbReference type="OrthoDB" id="1261237at2"/>
<reference evidence="3 4" key="1">
    <citation type="submission" date="2016-11" db="EMBL/GenBank/DDBJ databases">
        <authorList>
            <person name="Jaros S."/>
            <person name="Januszkiewicz K."/>
            <person name="Wedrychowicz H."/>
        </authorList>
    </citation>
    <scope>NUCLEOTIDE SEQUENCE [LARGE SCALE GENOMIC DNA]</scope>
    <source>
        <strain evidence="3 4">DSM 25660</strain>
    </source>
</reference>
<evidence type="ECO:0000259" key="2">
    <source>
        <dbReference type="Pfam" id="PF20448"/>
    </source>
</evidence>
<dbReference type="RefSeq" id="WP_073365472.1">
    <property type="nucleotide sequence ID" value="NZ_FQVQ01000024.1"/>
</dbReference>
<dbReference type="Proteomes" id="UP000184147">
    <property type="component" value="Unassembled WGS sequence"/>
</dbReference>
<evidence type="ECO:0000313" key="4">
    <source>
        <dbReference type="Proteomes" id="UP000184147"/>
    </source>
</evidence>
<evidence type="ECO:0000313" key="3">
    <source>
        <dbReference type="EMBL" id="SHF84556.1"/>
    </source>
</evidence>
<gene>
    <name evidence="3" type="ORF">SAMN05444377_1247</name>
</gene>
<dbReference type="Pfam" id="PF20448">
    <property type="entry name" value="DUF6705"/>
    <property type="match status" value="1"/>
</dbReference>
<dbReference type="AlphaFoldDB" id="A0A1M5EZG2"/>
<accession>A0A1M5EZG2</accession>
<organism evidence="3 4">
    <name type="scientific">Flavobacterium fontis</name>
    <dbReference type="NCBI Taxonomy" id="1124188"/>
    <lineage>
        <taxon>Bacteria</taxon>
        <taxon>Pseudomonadati</taxon>
        <taxon>Bacteroidota</taxon>
        <taxon>Flavobacteriia</taxon>
        <taxon>Flavobacteriales</taxon>
        <taxon>Flavobacteriaceae</taxon>
        <taxon>Flavobacterium</taxon>
    </lineage>
</organism>
<evidence type="ECO:0000256" key="1">
    <source>
        <dbReference type="SAM" id="SignalP"/>
    </source>
</evidence>
<feature type="signal peptide" evidence="1">
    <location>
        <begin position="1"/>
        <end position="19"/>
    </location>
</feature>
<dbReference type="EMBL" id="FQVQ01000024">
    <property type="protein sequence ID" value="SHF84556.1"/>
    <property type="molecule type" value="Genomic_DNA"/>
</dbReference>
<name>A0A1M5EZG2_9FLAO</name>